<dbReference type="Gene3D" id="3.40.1500.20">
    <property type="match status" value="1"/>
</dbReference>
<protein>
    <recommendedName>
        <fullName evidence="4">Red chlorophyll catabolite reductase</fullName>
    </recommendedName>
</protein>
<dbReference type="PANTHER" id="PTHR34685:SF2">
    <property type="entry name" value="RED CHLOROPHYLL CATABOLITE REDUCTASE, CHLOROPLASTIC"/>
    <property type="match status" value="1"/>
</dbReference>
<dbReference type="EMBL" id="CAUOFW020004613">
    <property type="protein sequence ID" value="CAK9166500.1"/>
    <property type="molecule type" value="Genomic_DNA"/>
</dbReference>
<evidence type="ECO:0008006" key="4">
    <source>
        <dbReference type="Google" id="ProtNLM"/>
    </source>
</evidence>
<dbReference type="Pfam" id="PF06405">
    <property type="entry name" value="RCC_reductase"/>
    <property type="match status" value="1"/>
</dbReference>
<proteinExistence type="predicted"/>
<dbReference type="AlphaFoldDB" id="A0ABC8TAS3"/>
<reference evidence="2 3" key="1">
    <citation type="submission" date="2024-02" db="EMBL/GenBank/DDBJ databases">
        <authorList>
            <person name="Vignale AGUSTIN F."/>
            <person name="Sosa J E."/>
            <person name="Modenutti C."/>
        </authorList>
    </citation>
    <scope>NUCLEOTIDE SEQUENCE [LARGE SCALE GENOMIC DNA]</scope>
</reference>
<comment type="caution">
    <text evidence="2">The sequence shown here is derived from an EMBL/GenBank/DDBJ whole genome shotgun (WGS) entry which is preliminary data.</text>
</comment>
<organism evidence="2 3">
    <name type="scientific">Ilex paraguariensis</name>
    <name type="common">yerba mate</name>
    <dbReference type="NCBI Taxonomy" id="185542"/>
    <lineage>
        <taxon>Eukaryota</taxon>
        <taxon>Viridiplantae</taxon>
        <taxon>Streptophyta</taxon>
        <taxon>Embryophyta</taxon>
        <taxon>Tracheophyta</taxon>
        <taxon>Spermatophyta</taxon>
        <taxon>Magnoliopsida</taxon>
        <taxon>eudicotyledons</taxon>
        <taxon>Gunneridae</taxon>
        <taxon>Pentapetalae</taxon>
        <taxon>asterids</taxon>
        <taxon>campanulids</taxon>
        <taxon>Aquifoliales</taxon>
        <taxon>Aquifoliaceae</taxon>
        <taxon>Ilex</taxon>
    </lineage>
</organism>
<gene>
    <name evidence="2" type="ORF">ILEXP_LOCUS35719</name>
</gene>
<feature type="region of interest" description="Disordered" evidence="1">
    <location>
        <begin position="18"/>
        <end position="48"/>
    </location>
</feature>
<dbReference type="Proteomes" id="UP001642360">
    <property type="component" value="Unassembled WGS sequence"/>
</dbReference>
<evidence type="ECO:0000256" key="1">
    <source>
        <dbReference type="SAM" id="MobiDB-lite"/>
    </source>
</evidence>
<accession>A0ABC8TAS3</accession>
<evidence type="ECO:0000313" key="2">
    <source>
        <dbReference type="EMBL" id="CAK9166500.1"/>
    </source>
</evidence>
<dbReference type="PANTHER" id="PTHR34685">
    <property type="entry name" value="RED CHLOROPHYLL CATABOLITE REDUCTASE, CHLOROPLASTIC"/>
    <property type="match status" value="1"/>
</dbReference>
<evidence type="ECO:0000313" key="3">
    <source>
        <dbReference type="Proteomes" id="UP001642360"/>
    </source>
</evidence>
<dbReference type="InterPro" id="IPR009439">
    <property type="entry name" value="RCC_reductase"/>
</dbReference>
<keyword evidence="3" id="KW-1185">Reference proteome</keyword>
<name>A0ABC8TAS3_9AQUA</name>
<sequence length="120" mass="13128">MAGISTHLTRSTLSLLSTSLRRSHSSKDRLSCSSSSSASPLMDPQNGGRRRFMEFPYVSAPHRNLMVELVSMIETRLDSFLLPCNLPPDVQYYQNPSGTAHASLHVRSGLKSSPVLALAL</sequence>